<dbReference type="Proteomes" id="UP000606922">
    <property type="component" value="Unassembled WGS sequence"/>
</dbReference>
<proteinExistence type="predicted"/>
<dbReference type="EMBL" id="BMGB01000001">
    <property type="protein sequence ID" value="GGB09834.1"/>
    <property type="molecule type" value="Genomic_DNA"/>
</dbReference>
<reference evidence="1" key="1">
    <citation type="journal article" date="2014" name="Int. J. Syst. Evol. Microbiol.">
        <title>Complete genome sequence of Corynebacterium casei LMG S-19264T (=DSM 44701T), isolated from a smear-ripened cheese.</title>
        <authorList>
            <consortium name="US DOE Joint Genome Institute (JGI-PGF)"/>
            <person name="Walter F."/>
            <person name="Albersmeier A."/>
            <person name="Kalinowski J."/>
            <person name="Ruckert C."/>
        </authorList>
    </citation>
    <scope>NUCLEOTIDE SEQUENCE</scope>
    <source>
        <strain evidence="1">CGMCC 1.12813</strain>
    </source>
</reference>
<sequence length="97" mass="10101">MSDIYVDRTNMERLMTLQEEDADSNYTGLGAMPAAVDAGAATALIAFLATGAAEAAGIMADTHRVLAAITTAVVEDVTLTEEQIQEDLGLIGKGLDD</sequence>
<dbReference type="AlphaFoldDB" id="A0A916WKE8"/>
<dbReference type="RefSeq" id="WP_188510959.1">
    <property type="nucleotide sequence ID" value="NZ_BMGB01000001.1"/>
</dbReference>
<gene>
    <name evidence="1" type="ORF">GCM10010979_25570</name>
</gene>
<evidence type="ECO:0000313" key="1">
    <source>
        <dbReference type="EMBL" id="GGB09834.1"/>
    </source>
</evidence>
<evidence type="ECO:0000313" key="2">
    <source>
        <dbReference type="Proteomes" id="UP000606922"/>
    </source>
</evidence>
<organism evidence="1 2">
    <name type="scientific">Conyzicola nivalis</name>
    <dbReference type="NCBI Taxonomy" id="1477021"/>
    <lineage>
        <taxon>Bacteria</taxon>
        <taxon>Bacillati</taxon>
        <taxon>Actinomycetota</taxon>
        <taxon>Actinomycetes</taxon>
        <taxon>Micrococcales</taxon>
        <taxon>Microbacteriaceae</taxon>
        <taxon>Conyzicola</taxon>
    </lineage>
</organism>
<accession>A0A916WKE8</accession>
<reference evidence="1" key="2">
    <citation type="submission" date="2020-09" db="EMBL/GenBank/DDBJ databases">
        <authorList>
            <person name="Sun Q."/>
            <person name="Zhou Y."/>
        </authorList>
    </citation>
    <scope>NUCLEOTIDE SEQUENCE</scope>
    <source>
        <strain evidence="1">CGMCC 1.12813</strain>
    </source>
</reference>
<comment type="caution">
    <text evidence="1">The sequence shown here is derived from an EMBL/GenBank/DDBJ whole genome shotgun (WGS) entry which is preliminary data.</text>
</comment>
<protein>
    <submittedName>
        <fullName evidence="1">Uncharacterized protein</fullName>
    </submittedName>
</protein>
<name>A0A916WKE8_9MICO</name>
<keyword evidence="2" id="KW-1185">Reference proteome</keyword>